<sequence>MGHIVGFLVLAINFEVSEGAKGFLFFISSGKITVEYYYQEGSHYYGNGGKAKYVKLILKKVSIFLKVFVSEIKCNNKRLSSSAMVFLRYFRDFLEVLFILYAQDFQLTPQLTTLPDHILNNPKCTPSKKF</sequence>
<dbReference type="Proteomes" id="UP000037035">
    <property type="component" value="Unassembled WGS sequence"/>
</dbReference>
<accession>A0A0L6V923</accession>
<reference evidence="2 3" key="1">
    <citation type="submission" date="2015-08" db="EMBL/GenBank/DDBJ databases">
        <title>Next Generation Sequencing and Analysis of the Genome of Puccinia sorghi L Schw, the Causal Agent of Maize Common Rust.</title>
        <authorList>
            <person name="Rochi L."/>
            <person name="Burguener G."/>
            <person name="Darino M."/>
            <person name="Turjanski A."/>
            <person name="Kreff E."/>
            <person name="Dieguez M.J."/>
            <person name="Sacco F."/>
        </authorList>
    </citation>
    <scope>NUCLEOTIDE SEQUENCE [LARGE SCALE GENOMIC DNA]</scope>
    <source>
        <strain evidence="2 3">RO10H11247</strain>
    </source>
</reference>
<feature type="chain" id="PRO_5005568377" evidence="1">
    <location>
        <begin position="20"/>
        <end position="130"/>
    </location>
</feature>
<comment type="caution">
    <text evidence="2">The sequence shown here is derived from an EMBL/GenBank/DDBJ whole genome shotgun (WGS) entry which is preliminary data.</text>
</comment>
<keyword evidence="1" id="KW-0732">Signal</keyword>
<evidence type="ECO:0000256" key="1">
    <source>
        <dbReference type="SAM" id="SignalP"/>
    </source>
</evidence>
<protein>
    <submittedName>
        <fullName evidence="2">Putative signal peptide protein</fullName>
    </submittedName>
</protein>
<name>A0A0L6V923_9BASI</name>
<dbReference type="VEuPathDB" id="FungiDB:VP01_2364g2"/>
<dbReference type="EMBL" id="LAVV01007241">
    <property type="protein sequence ID" value="KNZ56615.1"/>
    <property type="molecule type" value="Genomic_DNA"/>
</dbReference>
<evidence type="ECO:0000313" key="2">
    <source>
        <dbReference type="EMBL" id="KNZ56615.1"/>
    </source>
</evidence>
<organism evidence="2 3">
    <name type="scientific">Puccinia sorghi</name>
    <dbReference type="NCBI Taxonomy" id="27349"/>
    <lineage>
        <taxon>Eukaryota</taxon>
        <taxon>Fungi</taxon>
        <taxon>Dikarya</taxon>
        <taxon>Basidiomycota</taxon>
        <taxon>Pucciniomycotina</taxon>
        <taxon>Pucciniomycetes</taxon>
        <taxon>Pucciniales</taxon>
        <taxon>Pucciniaceae</taxon>
        <taxon>Puccinia</taxon>
    </lineage>
</organism>
<gene>
    <name evidence="2" type="ORF">VP01_2364g2</name>
</gene>
<dbReference type="AlphaFoldDB" id="A0A0L6V923"/>
<keyword evidence="3" id="KW-1185">Reference proteome</keyword>
<evidence type="ECO:0000313" key="3">
    <source>
        <dbReference type="Proteomes" id="UP000037035"/>
    </source>
</evidence>
<proteinExistence type="predicted"/>
<feature type="signal peptide" evidence="1">
    <location>
        <begin position="1"/>
        <end position="19"/>
    </location>
</feature>